<evidence type="ECO:0000313" key="3">
    <source>
        <dbReference type="Proteomes" id="UP000634136"/>
    </source>
</evidence>
<dbReference type="SMART" id="SM00256">
    <property type="entry name" value="FBOX"/>
    <property type="match status" value="1"/>
</dbReference>
<protein>
    <recommendedName>
        <fullName evidence="1">F-box domain-containing protein</fullName>
    </recommendedName>
</protein>
<organism evidence="2 3">
    <name type="scientific">Senna tora</name>
    <dbReference type="NCBI Taxonomy" id="362788"/>
    <lineage>
        <taxon>Eukaryota</taxon>
        <taxon>Viridiplantae</taxon>
        <taxon>Streptophyta</taxon>
        <taxon>Embryophyta</taxon>
        <taxon>Tracheophyta</taxon>
        <taxon>Spermatophyta</taxon>
        <taxon>Magnoliopsida</taxon>
        <taxon>eudicotyledons</taxon>
        <taxon>Gunneridae</taxon>
        <taxon>Pentapetalae</taxon>
        <taxon>rosids</taxon>
        <taxon>fabids</taxon>
        <taxon>Fabales</taxon>
        <taxon>Fabaceae</taxon>
        <taxon>Caesalpinioideae</taxon>
        <taxon>Cassia clade</taxon>
        <taxon>Senna</taxon>
    </lineage>
</organism>
<dbReference type="AlphaFoldDB" id="A0A834X079"/>
<feature type="domain" description="F-box" evidence="1">
    <location>
        <begin position="5"/>
        <end position="51"/>
    </location>
</feature>
<accession>A0A834X079</accession>
<comment type="caution">
    <text evidence="2">The sequence shown here is derived from an EMBL/GenBank/DDBJ whole genome shotgun (WGS) entry which is preliminary data.</text>
</comment>
<dbReference type="Proteomes" id="UP000634136">
    <property type="component" value="Unassembled WGS sequence"/>
</dbReference>
<gene>
    <name evidence="2" type="ORF">G2W53_010602</name>
</gene>
<dbReference type="PROSITE" id="PS50181">
    <property type="entry name" value="FBOX"/>
    <property type="match status" value="1"/>
</dbReference>
<dbReference type="InterPro" id="IPR001810">
    <property type="entry name" value="F-box_dom"/>
</dbReference>
<dbReference type="SUPFAM" id="SSF81383">
    <property type="entry name" value="F-box domain"/>
    <property type="match status" value="1"/>
</dbReference>
<evidence type="ECO:0000259" key="1">
    <source>
        <dbReference type="PROSITE" id="PS50181"/>
    </source>
</evidence>
<evidence type="ECO:0000313" key="2">
    <source>
        <dbReference type="EMBL" id="KAF7835743.1"/>
    </source>
</evidence>
<dbReference type="Pfam" id="PF00646">
    <property type="entry name" value="F-box"/>
    <property type="match status" value="1"/>
</dbReference>
<dbReference type="OrthoDB" id="1372290at2759"/>
<proteinExistence type="predicted"/>
<sequence>MDDLFSNSARIPPEIMCKIMDSITPEDIHKLPYVSKNWYLTCKRSYFFRDHSTNSREKHYRQMLFCVPEPRDIAHIFFIQINQYVNDYLTRKTFSKIPSVFGNDVINYVGTDYGVICFHSRGVMRCGFVFDNNNIQFCILLMWNTSNHPVNSLVSIFCSQSRSEWEFINVDNDLGTATWFYVFAFHKTYVIWCSSRLDDDVIVWHKFRRIDQSPASLRFLDFSGEYLICITDKMQYYDDGEHAFAEGMMLFENHKYCVIKMMTSPYSRPFGVKKLFFFFPTFRII</sequence>
<dbReference type="EMBL" id="JAAIUW010000004">
    <property type="protein sequence ID" value="KAF7835743.1"/>
    <property type="molecule type" value="Genomic_DNA"/>
</dbReference>
<keyword evidence="3" id="KW-1185">Reference proteome</keyword>
<reference evidence="2" key="1">
    <citation type="submission" date="2020-09" db="EMBL/GenBank/DDBJ databases">
        <title>Genome-Enabled Discovery of Anthraquinone Biosynthesis in Senna tora.</title>
        <authorList>
            <person name="Kang S.-H."/>
            <person name="Pandey R.P."/>
            <person name="Lee C.-M."/>
            <person name="Sim J.-S."/>
            <person name="Jeong J.-T."/>
            <person name="Choi B.-S."/>
            <person name="Jung M."/>
            <person name="Ginzburg D."/>
            <person name="Zhao K."/>
            <person name="Won S.Y."/>
            <person name="Oh T.-J."/>
            <person name="Yu Y."/>
            <person name="Kim N.-H."/>
            <person name="Lee O.R."/>
            <person name="Lee T.-H."/>
            <person name="Bashyal P."/>
            <person name="Kim T.-S."/>
            <person name="Lee W.-H."/>
            <person name="Kawkins C."/>
            <person name="Kim C.-K."/>
            <person name="Kim J.S."/>
            <person name="Ahn B.O."/>
            <person name="Rhee S.Y."/>
            <person name="Sohng J.K."/>
        </authorList>
    </citation>
    <scope>NUCLEOTIDE SEQUENCE</scope>
    <source>
        <tissue evidence="2">Leaf</tissue>
    </source>
</reference>
<dbReference type="InterPro" id="IPR036047">
    <property type="entry name" value="F-box-like_dom_sf"/>
</dbReference>
<name>A0A834X079_9FABA</name>